<comment type="caution">
    <text evidence="9">The sequence shown here is derived from an EMBL/GenBank/DDBJ whole genome shotgun (WGS) entry which is preliminary data.</text>
</comment>
<keyword evidence="5" id="KW-0804">Transcription</keyword>
<dbReference type="InterPro" id="IPR037818">
    <property type="entry name" value="TAF8"/>
</dbReference>
<dbReference type="GO" id="GO:0005669">
    <property type="term" value="C:transcription factor TFIID complex"/>
    <property type="evidence" value="ECO:0007669"/>
    <property type="project" value="InterPro"/>
</dbReference>
<evidence type="ECO:0000256" key="1">
    <source>
        <dbReference type="ARBA" id="ARBA00004123"/>
    </source>
</evidence>
<dbReference type="GO" id="GO:0006367">
    <property type="term" value="P:transcription initiation at RNA polymerase II promoter"/>
    <property type="evidence" value="ECO:0007669"/>
    <property type="project" value="TreeGrafter"/>
</dbReference>
<feature type="compositionally biased region" description="Polar residues" evidence="7">
    <location>
        <begin position="274"/>
        <end position="283"/>
    </location>
</feature>
<evidence type="ECO:0000256" key="3">
    <source>
        <dbReference type="ARBA" id="ARBA00017307"/>
    </source>
</evidence>
<dbReference type="STRING" id="86630.A0A367J2B2"/>
<evidence type="ECO:0000256" key="5">
    <source>
        <dbReference type="ARBA" id="ARBA00023163"/>
    </source>
</evidence>
<protein>
    <recommendedName>
        <fullName evidence="3">Transcription initiation factor TFIID subunit 8</fullName>
    </recommendedName>
</protein>
<evidence type="ECO:0000256" key="6">
    <source>
        <dbReference type="ARBA" id="ARBA00023242"/>
    </source>
</evidence>
<dbReference type="SUPFAM" id="SSF47113">
    <property type="entry name" value="Histone-fold"/>
    <property type="match status" value="1"/>
</dbReference>
<evidence type="ECO:0000256" key="4">
    <source>
        <dbReference type="ARBA" id="ARBA00023015"/>
    </source>
</evidence>
<dbReference type="PANTHER" id="PTHR46469">
    <property type="entry name" value="TRANSCRIPTION INITIATION FACTOR TFIID SUBUNIT 8"/>
    <property type="match status" value="1"/>
</dbReference>
<dbReference type="OrthoDB" id="2193813at2759"/>
<keyword evidence="6" id="KW-0539">Nucleus</keyword>
<sequence length="283" mass="32147">MYGKRSFGDAFALEISQRVISIIAKEAGFDAIQPAALELLTNLLGSYLERLLIKAHLCAELGNRARPNIHDITKSLLSANVDISAFEQYLSDTVHKTNIINLASKSKKYLRTTRSNESTVENTPEFLPSDNEDSDEEVERDSTRPGYVASHFPTFPSKHSFRQTPIYIKRPDDPQKVRELNSQQSRTVEENLKKLMATENQILKETTGIQVVEDEYMMPIVNYEGFLQRRKKSKQKGTTLNVEGSNQPKDNSNMQTAEQQQEEGEEEEEGNMITDDSNQQQVE</sequence>
<dbReference type="CDD" id="cd08049">
    <property type="entry name" value="TAF8"/>
    <property type="match status" value="1"/>
</dbReference>
<dbReference type="AlphaFoldDB" id="A0A367J2B2"/>
<evidence type="ECO:0000313" key="10">
    <source>
        <dbReference type="Proteomes" id="UP000252139"/>
    </source>
</evidence>
<keyword evidence="4" id="KW-0805">Transcription regulation</keyword>
<proteinExistence type="inferred from homology"/>
<dbReference type="InterPro" id="IPR009072">
    <property type="entry name" value="Histone-fold"/>
</dbReference>
<dbReference type="Pfam" id="PF10406">
    <property type="entry name" value="TAF8_C"/>
    <property type="match status" value="1"/>
</dbReference>
<dbReference type="PANTHER" id="PTHR46469:SF1">
    <property type="entry name" value="TRANSCRIPTION INITIATION FACTOR TFIID SUBUNIT 8"/>
    <property type="match status" value="1"/>
</dbReference>
<gene>
    <name evidence="9" type="ORF">CU097_003484</name>
</gene>
<dbReference type="InterPro" id="IPR019473">
    <property type="entry name" value="TFIID_su8_C"/>
</dbReference>
<dbReference type="EMBL" id="PJQL01002534">
    <property type="protein sequence ID" value="RCH83861.1"/>
    <property type="molecule type" value="Genomic_DNA"/>
</dbReference>
<evidence type="ECO:0000259" key="8">
    <source>
        <dbReference type="SMART" id="SM00576"/>
    </source>
</evidence>
<feature type="region of interest" description="Disordered" evidence="7">
    <location>
        <begin position="230"/>
        <end position="283"/>
    </location>
</feature>
<dbReference type="GO" id="GO:0046982">
    <property type="term" value="F:protein heterodimerization activity"/>
    <property type="evidence" value="ECO:0007669"/>
    <property type="project" value="InterPro"/>
</dbReference>
<feature type="compositionally biased region" description="Polar residues" evidence="7">
    <location>
        <begin position="236"/>
        <end position="257"/>
    </location>
</feature>
<feature type="domain" description="Bromodomain associated" evidence="8">
    <location>
        <begin position="9"/>
        <end position="85"/>
    </location>
</feature>
<organism evidence="9 10">
    <name type="scientific">Rhizopus azygosporus</name>
    <name type="common">Rhizopus microsporus var. azygosporus</name>
    <dbReference type="NCBI Taxonomy" id="86630"/>
    <lineage>
        <taxon>Eukaryota</taxon>
        <taxon>Fungi</taxon>
        <taxon>Fungi incertae sedis</taxon>
        <taxon>Mucoromycota</taxon>
        <taxon>Mucoromycotina</taxon>
        <taxon>Mucoromycetes</taxon>
        <taxon>Mucorales</taxon>
        <taxon>Mucorineae</taxon>
        <taxon>Rhizopodaceae</taxon>
        <taxon>Rhizopus</taxon>
    </lineage>
</organism>
<dbReference type="Proteomes" id="UP000252139">
    <property type="component" value="Unassembled WGS sequence"/>
</dbReference>
<dbReference type="Pfam" id="PF07524">
    <property type="entry name" value="Bromo_TP"/>
    <property type="match status" value="1"/>
</dbReference>
<dbReference type="InterPro" id="IPR006565">
    <property type="entry name" value="BTP"/>
</dbReference>
<dbReference type="SMART" id="SM00576">
    <property type="entry name" value="BTP"/>
    <property type="match status" value="1"/>
</dbReference>
<name>A0A367J2B2_RHIAZ</name>
<comment type="subcellular location">
    <subcellularLocation>
        <location evidence="1">Nucleus</location>
    </subcellularLocation>
</comment>
<accession>A0A367J2B2</accession>
<feature type="compositionally biased region" description="Acidic residues" evidence="7">
    <location>
        <begin position="130"/>
        <end position="139"/>
    </location>
</feature>
<comment type="similarity">
    <text evidence="2">Belongs to the TAF8 family.</text>
</comment>
<evidence type="ECO:0000313" key="9">
    <source>
        <dbReference type="EMBL" id="RCH83861.1"/>
    </source>
</evidence>
<keyword evidence="10" id="KW-1185">Reference proteome</keyword>
<reference evidence="9 10" key="1">
    <citation type="journal article" date="2018" name="G3 (Bethesda)">
        <title>Phylogenetic and Phylogenomic Definition of Rhizopus Species.</title>
        <authorList>
            <person name="Gryganskyi A.P."/>
            <person name="Golan J."/>
            <person name="Dolatabadi S."/>
            <person name="Mondo S."/>
            <person name="Robb S."/>
            <person name="Idnurm A."/>
            <person name="Muszewska A."/>
            <person name="Steczkiewicz K."/>
            <person name="Masonjones S."/>
            <person name="Liao H.L."/>
            <person name="Gajdeczka M.T."/>
            <person name="Anike F."/>
            <person name="Vuek A."/>
            <person name="Anishchenko I.M."/>
            <person name="Voigt K."/>
            <person name="de Hoog G.S."/>
            <person name="Smith M.E."/>
            <person name="Heitman J."/>
            <person name="Vilgalys R."/>
            <person name="Stajich J.E."/>
        </authorList>
    </citation>
    <scope>NUCLEOTIDE SEQUENCE [LARGE SCALE GENOMIC DNA]</scope>
    <source>
        <strain evidence="9 10">CBS 357.93</strain>
    </source>
</reference>
<feature type="region of interest" description="Disordered" evidence="7">
    <location>
        <begin position="111"/>
        <end position="155"/>
    </location>
</feature>
<feature type="compositionally biased region" description="Acidic residues" evidence="7">
    <location>
        <begin position="260"/>
        <end position="270"/>
    </location>
</feature>
<evidence type="ECO:0000256" key="2">
    <source>
        <dbReference type="ARBA" id="ARBA00008767"/>
    </source>
</evidence>
<dbReference type="Gene3D" id="1.10.20.10">
    <property type="entry name" value="Histone, subunit A"/>
    <property type="match status" value="1"/>
</dbReference>
<evidence type="ECO:0000256" key="7">
    <source>
        <dbReference type="SAM" id="MobiDB-lite"/>
    </source>
</evidence>
<feature type="compositionally biased region" description="Polar residues" evidence="7">
    <location>
        <begin position="112"/>
        <end position="122"/>
    </location>
</feature>